<dbReference type="EMBL" id="CP144752">
    <property type="protein sequence ID" value="WVZ88574.1"/>
    <property type="molecule type" value="Genomic_DNA"/>
</dbReference>
<evidence type="ECO:0000259" key="2">
    <source>
        <dbReference type="Pfam" id="PF00155"/>
    </source>
</evidence>
<accession>A0AAQ3X9M6</accession>
<evidence type="ECO:0000313" key="4">
    <source>
        <dbReference type="Proteomes" id="UP001341281"/>
    </source>
</evidence>
<dbReference type="Gene3D" id="3.40.640.10">
    <property type="entry name" value="Type I PLP-dependent aspartate aminotransferase-like (Major domain)"/>
    <property type="match status" value="1"/>
</dbReference>
<dbReference type="EMBL" id="CP144752">
    <property type="protein sequence ID" value="WVZ88572.1"/>
    <property type="molecule type" value="Genomic_DNA"/>
</dbReference>
<dbReference type="InterPro" id="IPR004839">
    <property type="entry name" value="Aminotransferase_I/II_large"/>
</dbReference>
<organism evidence="3 4">
    <name type="scientific">Paspalum notatum var. saurae</name>
    <dbReference type="NCBI Taxonomy" id="547442"/>
    <lineage>
        <taxon>Eukaryota</taxon>
        <taxon>Viridiplantae</taxon>
        <taxon>Streptophyta</taxon>
        <taxon>Embryophyta</taxon>
        <taxon>Tracheophyta</taxon>
        <taxon>Spermatophyta</taxon>
        <taxon>Magnoliopsida</taxon>
        <taxon>Liliopsida</taxon>
        <taxon>Poales</taxon>
        <taxon>Poaceae</taxon>
        <taxon>PACMAD clade</taxon>
        <taxon>Panicoideae</taxon>
        <taxon>Andropogonodae</taxon>
        <taxon>Paspaleae</taxon>
        <taxon>Paspalinae</taxon>
        <taxon>Paspalum</taxon>
    </lineage>
</organism>
<sequence length="248" mass="27375">MTEKVAVLSPDDRRRSHHCRSSCQSTTTTPDLVRRQAEIVNFCAPSSSACLLPGSFYHFARRIRQRHRERRGSGGTGAAAWFGSGAEADESKQKGAAAAYSRWTIQSRVWNIQCSVLYHRILQIAETARDLGIPIIADEVNAHMVFGGRKFVPMASFAHIAPVISIGALSKRFMLPGWRLGRLAFCNPNGTLKHVRAATELLLNVTSGPASIVQAAVPEILSNEHHEFHRNVVLFTCLSLQLTLCTEE</sequence>
<protein>
    <recommendedName>
        <fullName evidence="2">Aminotransferase class I/classII large domain-containing protein</fullName>
    </recommendedName>
</protein>
<proteinExistence type="predicted"/>
<dbReference type="Proteomes" id="UP001341281">
    <property type="component" value="Chromosome 08"/>
</dbReference>
<dbReference type="GO" id="GO:0006572">
    <property type="term" value="P:L-tyrosine catabolic process"/>
    <property type="evidence" value="ECO:0007669"/>
    <property type="project" value="TreeGrafter"/>
</dbReference>
<dbReference type="GO" id="GO:0004838">
    <property type="term" value="F:L-tyrosine-2-oxoglutarate transaminase activity"/>
    <property type="evidence" value="ECO:0007669"/>
    <property type="project" value="TreeGrafter"/>
</dbReference>
<feature type="domain" description="Aminotransferase class I/classII large" evidence="2">
    <location>
        <begin position="121"/>
        <end position="226"/>
    </location>
</feature>
<dbReference type="PANTHER" id="PTHR45744">
    <property type="entry name" value="TYROSINE AMINOTRANSFERASE"/>
    <property type="match status" value="1"/>
</dbReference>
<dbReference type="SUPFAM" id="SSF53383">
    <property type="entry name" value="PLP-dependent transferases"/>
    <property type="match status" value="1"/>
</dbReference>
<dbReference type="InterPro" id="IPR015424">
    <property type="entry name" value="PyrdxlP-dep_Trfase"/>
</dbReference>
<gene>
    <name evidence="3" type="ORF">U9M48_035077</name>
</gene>
<dbReference type="InterPro" id="IPR015421">
    <property type="entry name" value="PyrdxlP-dep_Trfase_major"/>
</dbReference>
<dbReference type="AlphaFoldDB" id="A0AAQ3X9M6"/>
<name>A0AAQ3X9M6_PASNO</name>
<evidence type="ECO:0000256" key="1">
    <source>
        <dbReference type="SAM" id="MobiDB-lite"/>
    </source>
</evidence>
<dbReference type="Pfam" id="PF00155">
    <property type="entry name" value="Aminotran_1_2"/>
    <property type="match status" value="1"/>
</dbReference>
<feature type="region of interest" description="Disordered" evidence="1">
    <location>
        <begin position="1"/>
        <end position="26"/>
    </location>
</feature>
<dbReference type="PANTHER" id="PTHR45744:SF2">
    <property type="entry name" value="TYROSINE AMINOTRANSFERASE"/>
    <property type="match status" value="1"/>
</dbReference>
<evidence type="ECO:0000313" key="3">
    <source>
        <dbReference type="EMBL" id="WVZ88572.1"/>
    </source>
</evidence>
<keyword evidence="4" id="KW-1185">Reference proteome</keyword>
<reference evidence="3 4" key="1">
    <citation type="submission" date="2024-02" db="EMBL/GenBank/DDBJ databases">
        <title>High-quality chromosome-scale genome assembly of Pensacola bahiagrass (Paspalum notatum Flugge var. saurae).</title>
        <authorList>
            <person name="Vega J.M."/>
            <person name="Podio M."/>
            <person name="Orjuela J."/>
            <person name="Siena L.A."/>
            <person name="Pessino S.C."/>
            <person name="Combes M.C."/>
            <person name="Mariac C."/>
            <person name="Albertini E."/>
            <person name="Pupilli F."/>
            <person name="Ortiz J.P.A."/>
            <person name="Leblanc O."/>
        </authorList>
    </citation>
    <scope>NUCLEOTIDE SEQUENCE [LARGE SCALE GENOMIC DNA]</scope>
    <source>
        <strain evidence="3">R1</strain>
        <tissue evidence="3">Leaf</tissue>
    </source>
</reference>
<dbReference type="GO" id="GO:0030170">
    <property type="term" value="F:pyridoxal phosphate binding"/>
    <property type="evidence" value="ECO:0007669"/>
    <property type="project" value="InterPro"/>
</dbReference>